<evidence type="ECO:0000313" key="1">
    <source>
        <dbReference type="EMBL" id="EKC45875.1"/>
    </source>
</evidence>
<name>K1RWG7_9ZZZZ</name>
<organism evidence="1">
    <name type="scientific">human gut metagenome</name>
    <dbReference type="NCBI Taxonomy" id="408170"/>
    <lineage>
        <taxon>unclassified sequences</taxon>
        <taxon>metagenomes</taxon>
        <taxon>organismal metagenomes</taxon>
    </lineage>
</organism>
<comment type="caution">
    <text evidence="1">The sequence shown here is derived from an EMBL/GenBank/DDBJ whole genome shotgun (WGS) entry which is preliminary data.</text>
</comment>
<reference evidence="1" key="1">
    <citation type="journal article" date="2013" name="Environ. Microbiol.">
        <title>Microbiota from the distal guts of lean and obese adolescents exhibit partial functional redundancy besides clear differences in community structure.</title>
        <authorList>
            <person name="Ferrer M."/>
            <person name="Ruiz A."/>
            <person name="Lanza F."/>
            <person name="Haange S.B."/>
            <person name="Oberbach A."/>
            <person name="Till H."/>
            <person name="Bargiela R."/>
            <person name="Campoy C."/>
            <person name="Segura M.T."/>
            <person name="Richter M."/>
            <person name="von Bergen M."/>
            <person name="Seifert J."/>
            <person name="Suarez A."/>
        </authorList>
    </citation>
    <scope>NUCLEOTIDE SEQUENCE</scope>
</reference>
<dbReference type="AlphaFoldDB" id="K1RWG7"/>
<feature type="non-terminal residue" evidence="1">
    <location>
        <position position="1"/>
    </location>
</feature>
<accession>K1RWG7</accession>
<proteinExistence type="predicted"/>
<gene>
    <name evidence="1" type="ORF">LEA_20053</name>
</gene>
<dbReference type="EMBL" id="AJWY01013777">
    <property type="protein sequence ID" value="EKC45875.1"/>
    <property type="molecule type" value="Genomic_DNA"/>
</dbReference>
<sequence>LFLMIDQGVANMITIDELKFKLGGLETAVNDLRDALSIEASEKRLAELEHQMTMPGFYDDQEKARKSSARWAK</sequence>
<dbReference type="Gene3D" id="1.20.58.410">
    <property type="entry name" value="Release factor"/>
    <property type="match status" value="1"/>
</dbReference>
<protein>
    <submittedName>
        <fullName evidence="1">Peptide chain release factor 2</fullName>
    </submittedName>
</protein>